<dbReference type="EMBL" id="SDMP01000009">
    <property type="protein sequence ID" value="RYR38658.1"/>
    <property type="molecule type" value="Genomic_DNA"/>
</dbReference>
<dbReference type="AlphaFoldDB" id="A0A445BIZ6"/>
<keyword evidence="1" id="KW-0732">Signal</keyword>
<reference evidence="2 3" key="1">
    <citation type="submission" date="2019-01" db="EMBL/GenBank/DDBJ databases">
        <title>Sequencing of cultivated peanut Arachis hypogaea provides insights into genome evolution and oil improvement.</title>
        <authorList>
            <person name="Chen X."/>
        </authorList>
    </citation>
    <scope>NUCLEOTIDE SEQUENCE [LARGE SCALE GENOMIC DNA]</scope>
    <source>
        <strain evidence="3">cv. Fuhuasheng</strain>
        <tissue evidence="2">Leaves</tissue>
    </source>
</reference>
<gene>
    <name evidence="2" type="ORF">Ahy_A09g043789</name>
</gene>
<sequence length="85" mass="9781">MSMKLSLFIFAFMIIGAMFFGAEAEPLEDEQALLDFFHKIDHSKHLNWGYKTSLCKKLDRSKIGHWFNSSCHLLTVDMAPPTCNK</sequence>
<feature type="signal peptide" evidence="1">
    <location>
        <begin position="1"/>
        <end position="24"/>
    </location>
</feature>
<protein>
    <submittedName>
        <fullName evidence="2">Uncharacterized protein</fullName>
    </submittedName>
</protein>
<comment type="caution">
    <text evidence="2">The sequence shown here is derived from an EMBL/GenBank/DDBJ whole genome shotgun (WGS) entry which is preliminary data.</text>
</comment>
<keyword evidence="3" id="KW-1185">Reference proteome</keyword>
<evidence type="ECO:0000313" key="3">
    <source>
        <dbReference type="Proteomes" id="UP000289738"/>
    </source>
</evidence>
<proteinExistence type="predicted"/>
<dbReference type="Proteomes" id="UP000289738">
    <property type="component" value="Chromosome A09"/>
</dbReference>
<evidence type="ECO:0000256" key="1">
    <source>
        <dbReference type="SAM" id="SignalP"/>
    </source>
</evidence>
<organism evidence="2 3">
    <name type="scientific">Arachis hypogaea</name>
    <name type="common">Peanut</name>
    <dbReference type="NCBI Taxonomy" id="3818"/>
    <lineage>
        <taxon>Eukaryota</taxon>
        <taxon>Viridiplantae</taxon>
        <taxon>Streptophyta</taxon>
        <taxon>Embryophyta</taxon>
        <taxon>Tracheophyta</taxon>
        <taxon>Spermatophyta</taxon>
        <taxon>Magnoliopsida</taxon>
        <taxon>eudicotyledons</taxon>
        <taxon>Gunneridae</taxon>
        <taxon>Pentapetalae</taxon>
        <taxon>rosids</taxon>
        <taxon>fabids</taxon>
        <taxon>Fabales</taxon>
        <taxon>Fabaceae</taxon>
        <taxon>Papilionoideae</taxon>
        <taxon>50 kb inversion clade</taxon>
        <taxon>dalbergioids sensu lato</taxon>
        <taxon>Dalbergieae</taxon>
        <taxon>Pterocarpus clade</taxon>
        <taxon>Arachis</taxon>
    </lineage>
</organism>
<evidence type="ECO:0000313" key="2">
    <source>
        <dbReference type="EMBL" id="RYR38658.1"/>
    </source>
</evidence>
<accession>A0A445BIZ6</accession>
<feature type="chain" id="PRO_5019262029" evidence="1">
    <location>
        <begin position="25"/>
        <end position="85"/>
    </location>
</feature>
<name>A0A445BIZ6_ARAHY</name>